<feature type="chain" id="PRO_5015995671" evidence="2">
    <location>
        <begin position="23"/>
        <end position="288"/>
    </location>
</feature>
<name>A0A2W7TX33_9FLAO</name>
<dbReference type="EMBL" id="QKXH01000006">
    <property type="protein sequence ID" value="PZX93340.1"/>
    <property type="molecule type" value="Genomic_DNA"/>
</dbReference>
<keyword evidence="5" id="KW-1185">Reference proteome</keyword>
<dbReference type="InterPro" id="IPR025079">
    <property type="entry name" value="DUF3943"/>
</dbReference>
<feature type="domain" description="DUF3943" evidence="3">
    <location>
        <begin position="138"/>
        <end position="247"/>
    </location>
</feature>
<dbReference type="RefSeq" id="WP_111410128.1">
    <property type="nucleotide sequence ID" value="NZ_QKXH01000006.1"/>
</dbReference>
<organism evidence="4 5">
    <name type="scientific">Flavobacterium aquariorum</name>
    <dbReference type="NCBI Taxonomy" id="2217670"/>
    <lineage>
        <taxon>Bacteria</taxon>
        <taxon>Pseudomonadati</taxon>
        <taxon>Bacteroidota</taxon>
        <taxon>Flavobacteriia</taxon>
        <taxon>Flavobacteriales</taxon>
        <taxon>Flavobacteriaceae</taxon>
        <taxon>Flavobacterium</taxon>
    </lineage>
</organism>
<dbReference type="OrthoDB" id="9808630at2"/>
<evidence type="ECO:0000313" key="4">
    <source>
        <dbReference type="EMBL" id="PZX93340.1"/>
    </source>
</evidence>
<evidence type="ECO:0000313" key="5">
    <source>
        <dbReference type="Proteomes" id="UP000249177"/>
    </source>
</evidence>
<feature type="signal peptide" evidence="2">
    <location>
        <begin position="1"/>
        <end position="22"/>
    </location>
</feature>
<dbReference type="AlphaFoldDB" id="A0A2W7TX33"/>
<gene>
    <name evidence="4" type="ORF">DOS84_10780</name>
</gene>
<keyword evidence="1" id="KW-0812">Transmembrane</keyword>
<sequence>MIQTKKNIYSLLFTLMGIATFAQQISTSSTNQFSFDNSLLTFNSSIDKLENDNTNSYPFDKEDSFQLDSSFYVKDSLVYPPTTKDYRKLGYNTALFAGTTVVIYGVLLLLPESVTKWDKEEMRKNGITTKWKENVKAGPVVDSDNFFFNYVTHPYAGAVYYMTARSCGFNIFESFTYSAIMSTFFWEYGVEAFAEIPSVQDLIITPIVGSAMGEGFFYAKKSILKNDSRVLNSRFLGKTSLFFMDPFNTIMDSFGYKQKIKTKLNVAPVGFNPYTKNTAWGLSFSASF</sequence>
<keyword evidence="1" id="KW-1133">Transmembrane helix</keyword>
<evidence type="ECO:0000256" key="2">
    <source>
        <dbReference type="SAM" id="SignalP"/>
    </source>
</evidence>
<accession>A0A2W7TX33</accession>
<dbReference type="Proteomes" id="UP000249177">
    <property type="component" value="Unassembled WGS sequence"/>
</dbReference>
<evidence type="ECO:0000256" key="1">
    <source>
        <dbReference type="SAM" id="Phobius"/>
    </source>
</evidence>
<keyword evidence="1" id="KW-0472">Membrane</keyword>
<evidence type="ECO:0000259" key="3">
    <source>
        <dbReference type="Pfam" id="PF13084"/>
    </source>
</evidence>
<keyword evidence="2" id="KW-0732">Signal</keyword>
<comment type="caution">
    <text evidence="4">The sequence shown here is derived from an EMBL/GenBank/DDBJ whole genome shotgun (WGS) entry which is preliminary data.</text>
</comment>
<feature type="transmembrane region" description="Helical" evidence="1">
    <location>
        <begin position="89"/>
        <end position="110"/>
    </location>
</feature>
<proteinExistence type="predicted"/>
<dbReference type="Pfam" id="PF13084">
    <property type="entry name" value="DUF3943"/>
    <property type="match status" value="1"/>
</dbReference>
<protein>
    <submittedName>
        <fullName evidence="4">DUF3943 domain-containing protein</fullName>
    </submittedName>
</protein>
<reference evidence="4 5" key="1">
    <citation type="submission" date="2018-06" db="EMBL/GenBank/DDBJ databases">
        <title>Flavobacterium sp IMCC34762, genome.</title>
        <authorList>
            <person name="Joung Y."/>
            <person name="Cho J."/>
            <person name="Song J."/>
        </authorList>
    </citation>
    <scope>NUCLEOTIDE SEQUENCE [LARGE SCALE GENOMIC DNA]</scope>
    <source>
        <strain evidence="4 5">IMCC34762</strain>
    </source>
</reference>